<dbReference type="Proteomes" id="UP000824029">
    <property type="component" value="Unassembled WGS sequence"/>
</dbReference>
<dbReference type="EC" id="3.1.4.-" evidence="2"/>
<evidence type="ECO:0000256" key="2">
    <source>
        <dbReference type="RuleBase" id="RU362039"/>
    </source>
</evidence>
<evidence type="ECO:0000259" key="3">
    <source>
        <dbReference type="Pfam" id="PF12850"/>
    </source>
</evidence>
<dbReference type="GO" id="GO:0016787">
    <property type="term" value="F:hydrolase activity"/>
    <property type="evidence" value="ECO:0007669"/>
    <property type="project" value="UniProtKB-UniRule"/>
</dbReference>
<keyword evidence="2" id="KW-0479">Metal-binding</keyword>
<reference evidence="4" key="1">
    <citation type="journal article" date="2021" name="PeerJ">
        <title>Extensive microbial diversity within the chicken gut microbiome revealed by metagenomics and culture.</title>
        <authorList>
            <person name="Gilroy R."/>
            <person name="Ravi A."/>
            <person name="Getino M."/>
            <person name="Pursley I."/>
            <person name="Horton D.L."/>
            <person name="Alikhan N.F."/>
            <person name="Baker D."/>
            <person name="Gharbi K."/>
            <person name="Hall N."/>
            <person name="Watson M."/>
            <person name="Adriaenssens E.M."/>
            <person name="Foster-Nyarko E."/>
            <person name="Jarju S."/>
            <person name="Secka A."/>
            <person name="Antonio M."/>
            <person name="Oren A."/>
            <person name="Chaudhuri R.R."/>
            <person name="La Ragione R."/>
            <person name="Hildebrand F."/>
            <person name="Pallen M.J."/>
        </authorList>
    </citation>
    <scope>NUCLEOTIDE SEQUENCE</scope>
    <source>
        <strain evidence="4">ChiHecolR3B27-1887</strain>
    </source>
</reference>
<sequence>MRYDIISDTHGFLSPELLSELAGADAIVHAGDMCSASDWRTLSDIAPLKMALGNNDWAYDYGPMVKDRVVFLGGGLKWQVTHYRRRLNLQMSDIAIFGHTHTPVLERDEWTGTLVMNPGSPTYPRRSRPSMGRIFVEDGRVVDAQLITLG</sequence>
<evidence type="ECO:0000313" key="5">
    <source>
        <dbReference type="Proteomes" id="UP000824029"/>
    </source>
</evidence>
<dbReference type="InterPro" id="IPR000979">
    <property type="entry name" value="Phosphodiesterase_MJ0936/Vps29"/>
</dbReference>
<protein>
    <recommendedName>
        <fullName evidence="2">Phosphoesterase</fullName>
        <ecNumber evidence="2">3.1.4.-</ecNumber>
    </recommendedName>
</protein>
<dbReference type="AlphaFoldDB" id="A0A9D2DLS0"/>
<evidence type="ECO:0000256" key="1">
    <source>
        <dbReference type="ARBA" id="ARBA00008950"/>
    </source>
</evidence>
<accession>A0A9D2DLS0</accession>
<dbReference type="SUPFAM" id="SSF56300">
    <property type="entry name" value="Metallo-dependent phosphatases"/>
    <property type="match status" value="1"/>
</dbReference>
<name>A0A9D2DLS0_9ACTN</name>
<reference evidence="4" key="2">
    <citation type="submission" date="2021-04" db="EMBL/GenBank/DDBJ databases">
        <authorList>
            <person name="Gilroy R."/>
        </authorList>
    </citation>
    <scope>NUCLEOTIDE SEQUENCE</scope>
    <source>
        <strain evidence="4">ChiHecolR3B27-1887</strain>
    </source>
</reference>
<dbReference type="EMBL" id="DXBZ01000161">
    <property type="protein sequence ID" value="HIZ19039.1"/>
    <property type="molecule type" value="Genomic_DNA"/>
</dbReference>
<proteinExistence type="inferred from homology"/>
<comment type="caution">
    <text evidence="4">The sequence shown here is derived from an EMBL/GenBank/DDBJ whole genome shotgun (WGS) entry which is preliminary data.</text>
</comment>
<dbReference type="Gene3D" id="3.60.21.10">
    <property type="match status" value="1"/>
</dbReference>
<comment type="similarity">
    <text evidence="1 2">Belongs to the metallophosphoesterase superfamily. YfcE family.</text>
</comment>
<feature type="domain" description="Calcineurin-like phosphoesterase" evidence="3">
    <location>
        <begin position="1"/>
        <end position="134"/>
    </location>
</feature>
<dbReference type="NCBIfam" id="TIGR00040">
    <property type="entry name" value="yfcE"/>
    <property type="match status" value="1"/>
</dbReference>
<evidence type="ECO:0000313" key="4">
    <source>
        <dbReference type="EMBL" id="HIZ19039.1"/>
    </source>
</evidence>
<dbReference type="Pfam" id="PF12850">
    <property type="entry name" value="Metallophos_2"/>
    <property type="match status" value="1"/>
</dbReference>
<dbReference type="InterPro" id="IPR029052">
    <property type="entry name" value="Metallo-depent_PP-like"/>
</dbReference>
<organism evidence="4 5">
    <name type="scientific">Candidatus Olsenella stercoravium</name>
    <dbReference type="NCBI Taxonomy" id="2838713"/>
    <lineage>
        <taxon>Bacteria</taxon>
        <taxon>Bacillati</taxon>
        <taxon>Actinomycetota</taxon>
        <taxon>Coriobacteriia</taxon>
        <taxon>Coriobacteriales</taxon>
        <taxon>Atopobiaceae</taxon>
        <taxon>Olsenella</taxon>
    </lineage>
</organism>
<dbReference type="InterPro" id="IPR024654">
    <property type="entry name" value="Calcineurin-like_PHP_lpxH"/>
</dbReference>
<dbReference type="GO" id="GO:0046872">
    <property type="term" value="F:metal ion binding"/>
    <property type="evidence" value="ECO:0007669"/>
    <property type="project" value="UniProtKB-KW"/>
</dbReference>
<comment type="cofactor">
    <cofactor evidence="2">
        <name>a divalent metal cation</name>
        <dbReference type="ChEBI" id="CHEBI:60240"/>
    </cofactor>
</comment>
<gene>
    <name evidence="4" type="ORF">IAA22_08035</name>
</gene>